<evidence type="ECO:0000313" key="1">
    <source>
        <dbReference type="EMBL" id="TDQ18579.1"/>
    </source>
</evidence>
<protein>
    <submittedName>
        <fullName evidence="1">Uncharacterized protein</fullName>
    </submittedName>
</protein>
<keyword evidence="2" id="KW-1185">Reference proteome</keyword>
<evidence type="ECO:0000313" key="2">
    <source>
        <dbReference type="Proteomes" id="UP000294535"/>
    </source>
</evidence>
<dbReference type="AlphaFoldDB" id="A0A4R6T8M5"/>
<comment type="caution">
    <text evidence="1">The sequence shown here is derived from an EMBL/GenBank/DDBJ whole genome shotgun (WGS) entry which is preliminary data.</text>
</comment>
<name>A0A4R6T8M5_9BACT</name>
<gene>
    <name evidence="1" type="ORF">DFQ04_0381</name>
</gene>
<reference evidence="1 2" key="1">
    <citation type="submission" date="2019-03" db="EMBL/GenBank/DDBJ databases">
        <title>Genomic Encyclopedia of Type Strains, Phase III (KMG-III): the genomes of soil and plant-associated and newly described type strains.</title>
        <authorList>
            <person name="Whitman W."/>
        </authorList>
    </citation>
    <scope>NUCLEOTIDE SEQUENCE [LARGE SCALE GENOMIC DNA]</scope>
    <source>
        <strain evidence="1 2">CECT 8446</strain>
    </source>
</reference>
<dbReference type="EMBL" id="SNYF01000005">
    <property type="protein sequence ID" value="TDQ18579.1"/>
    <property type="molecule type" value="Genomic_DNA"/>
</dbReference>
<sequence length="111" mass="12925">MELEILKNDTVSINEDVLVRIYTSEKNWKIVKAYFDCNISFDQEKVDESKESIEGCQKELFVLNDTILIQFNPTKTGLNNFGEIKALVKNTENEFKILKSDFSYFVSKKID</sequence>
<accession>A0A4R6T8M5</accession>
<proteinExistence type="predicted"/>
<dbReference type="Proteomes" id="UP000294535">
    <property type="component" value="Unassembled WGS sequence"/>
</dbReference>
<organism evidence="1 2">
    <name type="scientific">Algoriphagus boseongensis</name>
    <dbReference type="NCBI Taxonomy" id="1442587"/>
    <lineage>
        <taxon>Bacteria</taxon>
        <taxon>Pseudomonadati</taxon>
        <taxon>Bacteroidota</taxon>
        <taxon>Cytophagia</taxon>
        <taxon>Cytophagales</taxon>
        <taxon>Cyclobacteriaceae</taxon>
        <taxon>Algoriphagus</taxon>
    </lineage>
</organism>